<evidence type="ECO:0000256" key="8">
    <source>
        <dbReference type="ARBA" id="ARBA00023012"/>
    </source>
</evidence>
<dbReference type="Proteomes" id="UP001157160">
    <property type="component" value="Unassembled WGS sequence"/>
</dbReference>
<dbReference type="EC" id="2.7.13.3" evidence="2"/>
<evidence type="ECO:0000256" key="4">
    <source>
        <dbReference type="ARBA" id="ARBA00022679"/>
    </source>
</evidence>
<sequence>MEPRAPDLGTVRRRSGRVADVALALALLALGAIGHPTLSFTSAAQLPYALVVVGCCAAAAVRRSCPRVALLAITLLLLLHLVAVPSPGPFALAMCIVVVYTAQSELRSPERWIFTAGTVAGSVCGVLAATRSSGVDWWTRSLTVVAAVSLLAVVALIATVRHQALLRHRAGVERVEMLHARQQAEARLAAVEERAAIAREMHDILGHSMNVIAIRAEAARYALRSDPSGADTALGEIARLSRDAVDEVRELIDVLRDAAPTDAPAAPSLTDLGGLVDDHCETAYRIRWHVDGDLSVVPDHVGRSAYRIVQEALTNASKHAPGASVEVRLTVSEHHVELTIANEVPAGAAARRSETGRGRGLSGMAERVGALGGTIEVGPHGRDGAWRVTARIPWRLP</sequence>
<reference evidence="14 15" key="1">
    <citation type="journal article" date="2014" name="Int. J. Syst. Evol. Microbiol.">
        <title>Complete genome sequence of Corynebacterium casei LMG S-19264T (=DSM 44701T), isolated from a smear-ripened cheese.</title>
        <authorList>
            <consortium name="US DOE Joint Genome Institute (JGI-PGF)"/>
            <person name="Walter F."/>
            <person name="Albersmeier A."/>
            <person name="Kalinowski J."/>
            <person name="Ruckert C."/>
        </authorList>
    </citation>
    <scope>NUCLEOTIDE SEQUENCE [LARGE SCALE GENOMIC DNA]</scope>
    <source>
        <strain evidence="14 15">NBRC 112289</strain>
    </source>
</reference>
<protein>
    <recommendedName>
        <fullName evidence="2">histidine kinase</fullName>
        <ecNumber evidence="2">2.7.13.3</ecNumber>
    </recommendedName>
</protein>
<comment type="catalytic activity">
    <reaction evidence="1">
        <text>ATP + protein L-histidine = ADP + protein N-phospho-L-histidine.</text>
        <dbReference type="EC" id="2.7.13.3"/>
    </reaction>
</comment>
<dbReference type="CDD" id="cd16917">
    <property type="entry name" value="HATPase_UhpB-NarQ-NarX-like"/>
    <property type="match status" value="1"/>
</dbReference>
<evidence type="ECO:0000259" key="11">
    <source>
        <dbReference type="Pfam" id="PF02518"/>
    </source>
</evidence>
<feature type="transmembrane region" description="Helical" evidence="10">
    <location>
        <begin position="142"/>
        <end position="160"/>
    </location>
</feature>
<evidence type="ECO:0000256" key="9">
    <source>
        <dbReference type="SAM" id="Coils"/>
    </source>
</evidence>
<dbReference type="InterPro" id="IPR050482">
    <property type="entry name" value="Sensor_HK_TwoCompSys"/>
</dbReference>
<dbReference type="EMBL" id="BSUL01000001">
    <property type="protein sequence ID" value="GMA27702.1"/>
    <property type="molecule type" value="Genomic_DNA"/>
</dbReference>
<dbReference type="AlphaFoldDB" id="A0AA37UI91"/>
<keyword evidence="7" id="KW-0067">ATP-binding</keyword>
<dbReference type="Pfam" id="PF23539">
    <property type="entry name" value="DUF7134"/>
    <property type="match status" value="1"/>
</dbReference>
<dbReference type="RefSeq" id="WP_284230493.1">
    <property type="nucleotide sequence ID" value="NZ_BSUL01000001.1"/>
</dbReference>
<keyword evidence="5" id="KW-0547">Nucleotide-binding</keyword>
<dbReference type="Pfam" id="PF02518">
    <property type="entry name" value="HATPase_c"/>
    <property type="match status" value="1"/>
</dbReference>
<keyword evidence="4" id="KW-0808">Transferase</keyword>
<keyword evidence="10" id="KW-1133">Transmembrane helix</keyword>
<feature type="transmembrane region" description="Helical" evidence="10">
    <location>
        <begin position="44"/>
        <end position="61"/>
    </location>
</feature>
<keyword evidence="10" id="KW-0812">Transmembrane</keyword>
<name>A0AA37UI91_9MICO</name>
<dbReference type="GO" id="GO:0005524">
    <property type="term" value="F:ATP binding"/>
    <property type="evidence" value="ECO:0007669"/>
    <property type="project" value="UniProtKB-KW"/>
</dbReference>
<evidence type="ECO:0000259" key="12">
    <source>
        <dbReference type="Pfam" id="PF07730"/>
    </source>
</evidence>
<feature type="coiled-coil region" evidence="9">
    <location>
        <begin position="174"/>
        <end position="201"/>
    </location>
</feature>
<dbReference type="Pfam" id="PF07730">
    <property type="entry name" value="HisKA_3"/>
    <property type="match status" value="1"/>
</dbReference>
<evidence type="ECO:0000256" key="5">
    <source>
        <dbReference type="ARBA" id="ARBA00022741"/>
    </source>
</evidence>
<feature type="domain" description="Histidine kinase/HSP90-like ATPase" evidence="11">
    <location>
        <begin position="304"/>
        <end position="393"/>
    </location>
</feature>
<dbReference type="Gene3D" id="1.20.5.1930">
    <property type="match status" value="1"/>
</dbReference>
<keyword evidence="3" id="KW-0597">Phosphoprotein</keyword>
<feature type="domain" description="Signal transduction histidine kinase subgroup 3 dimerisation and phosphoacceptor" evidence="12">
    <location>
        <begin position="193"/>
        <end position="258"/>
    </location>
</feature>
<feature type="domain" description="DUF7134" evidence="13">
    <location>
        <begin position="12"/>
        <end position="156"/>
    </location>
</feature>
<dbReference type="PANTHER" id="PTHR24421">
    <property type="entry name" value="NITRATE/NITRITE SENSOR PROTEIN NARX-RELATED"/>
    <property type="match status" value="1"/>
</dbReference>
<dbReference type="InterPro" id="IPR036890">
    <property type="entry name" value="HATPase_C_sf"/>
</dbReference>
<comment type="caution">
    <text evidence="14">The sequence shown here is derived from an EMBL/GenBank/DDBJ whole genome shotgun (WGS) entry which is preliminary data.</text>
</comment>
<evidence type="ECO:0000256" key="2">
    <source>
        <dbReference type="ARBA" id="ARBA00012438"/>
    </source>
</evidence>
<keyword evidence="9" id="KW-0175">Coiled coil</keyword>
<dbReference type="GO" id="GO:0016020">
    <property type="term" value="C:membrane"/>
    <property type="evidence" value="ECO:0007669"/>
    <property type="project" value="InterPro"/>
</dbReference>
<dbReference type="PANTHER" id="PTHR24421:SF10">
    <property type="entry name" value="NITRATE_NITRITE SENSOR PROTEIN NARQ"/>
    <property type="match status" value="1"/>
</dbReference>
<gene>
    <name evidence="14" type="ORF">GCM10025874_09550</name>
</gene>
<feature type="transmembrane region" description="Helical" evidence="10">
    <location>
        <begin position="112"/>
        <end position="130"/>
    </location>
</feature>
<dbReference type="InterPro" id="IPR003594">
    <property type="entry name" value="HATPase_dom"/>
</dbReference>
<keyword evidence="8" id="KW-0902">Two-component regulatory system</keyword>
<keyword evidence="10" id="KW-0472">Membrane</keyword>
<evidence type="ECO:0000313" key="14">
    <source>
        <dbReference type="EMBL" id="GMA27702.1"/>
    </source>
</evidence>
<dbReference type="GO" id="GO:0046983">
    <property type="term" value="F:protein dimerization activity"/>
    <property type="evidence" value="ECO:0007669"/>
    <property type="project" value="InterPro"/>
</dbReference>
<evidence type="ECO:0000313" key="15">
    <source>
        <dbReference type="Proteomes" id="UP001157160"/>
    </source>
</evidence>
<feature type="transmembrane region" description="Helical" evidence="10">
    <location>
        <begin position="68"/>
        <end position="100"/>
    </location>
</feature>
<feature type="transmembrane region" description="Helical" evidence="10">
    <location>
        <begin position="21"/>
        <end position="38"/>
    </location>
</feature>
<evidence type="ECO:0000256" key="1">
    <source>
        <dbReference type="ARBA" id="ARBA00000085"/>
    </source>
</evidence>
<dbReference type="GO" id="GO:0000155">
    <property type="term" value="F:phosphorelay sensor kinase activity"/>
    <property type="evidence" value="ECO:0007669"/>
    <property type="project" value="InterPro"/>
</dbReference>
<dbReference type="InterPro" id="IPR011712">
    <property type="entry name" value="Sig_transdc_His_kin_sub3_dim/P"/>
</dbReference>
<dbReference type="Gene3D" id="3.30.565.10">
    <property type="entry name" value="Histidine kinase-like ATPase, C-terminal domain"/>
    <property type="match status" value="1"/>
</dbReference>
<dbReference type="SUPFAM" id="SSF55874">
    <property type="entry name" value="ATPase domain of HSP90 chaperone/DNA topoisomerase II/histidine kinase"/>
    <property type="match status" value="1"/>
</dbReference>
<keyword evidence="6" id="KW-0418">Kinase</keyword>
<accession>A0AA37UI91</accession>
<evidence type="ECO:0000256" key="3">
    <source>
        <dbReference type="ARBA" id="ARBA00022553"/>
    </source>
</evidence>
<proteinExistence type="predicted"/>
<dbReference type="InterPro" id="IPR055558">
    <property type="entry name" value="DUF7134"/>
</dbReference>
<organism evidence="14 15">
    <name type="scientific">Arenivirga flava</name>
    <dbReference type="NCBI Taxonomy" id="1930060"/>
    <lineage>
        <taxon>Bacteria</taxon>
        <taxon>Bacillati</taxon>
        <taxon>Actinomycetota</taxon>
        <taxon>Actinomycetes</taxon>
        <taxon>Micrococcales</taxon>
        <taxon>Microbacteriaceae</taxon>
        <taxon>Arenivirga</taxon>
    </lineage>
</organism>
<keyword evidence="15" id="KW-1185">Reference proteome</keyword>
<evidence type="ECO:0000256" key="7">
    <source>
        <dbReference type="ARBA" id="ARBA00022840"/>
    </source>
</evidence>
<evidence type="ECO:0000256" key="10">
    <source>
        <dbReference type="SAM" id="Phobius"/>
    </source>
</evidence>
<evidence type="ECO:0000256" key="6">
    <source>
        <dbReference type="ARBA" id="ARBA00022777"/>
    </source>
</evidence>
<evidence type="ECO:0000259" key="13">
    <source>
        <dbReference type="Pfam" id="PF23539"/>
    </source>
</evidence>